<dbReference type="PANTHER" id="PTHR10083">
    <property type="entry name" value="KUNITZ-TYPE PROTEASE INHIBITOR-RELATED"/>
    <property type="match status" value="1"/>
</dbReference>
<dbReference type="InterPro" id="IPR002223">
    <property type="entry name" value="Kunitz_BPTI"/>
</dbReference>
<dbReference type="InterPro" id="IPR036880">
    <property type="entry name" value="Kunitz_BPTI_sf"/>
</dbReference>
<keyword evidence="5" id="KW-1185">Reference proteome</keyword>
<dbReference type="OMA" id="ICKRACI"/>
<evidence type="ECO:0000256" key="2">
    <source>
        <dbReference type="ARBA" id="ARBA00022900"/>
    </source>
</evidence>
<keyword evidence="3" id="KW-1015">Disulfide bond</keyword>
<reference evidence="6" key="1">
    <citation type="submission" date="2022-11" db="UniProtKB">
        <authorList>
            <consortium name="WormBaseParasite"/>
        </authorList>
    </citation>
    <scope>IDENTIFICATION</scope>
</reference>
<proteinExistence type="predicted"/>
<sequence length="70" mass="7849">MLAHLILIDAQSLPATICNLPPSPGPCRGHMERFYYNPNERQCSKFIYGGCPGNGNMFETKEKCEKACKK</sequence>
<dbReference type="PANTHER" id="PTHR10083:SF374">
    <property type="entry name" value="BPTI_KUNITZ INHIBITOR DOMAIN-CONTAINING PROTEIN"/>
    <property type="match status" value="1"/>
</dbReference>
<dbReference type="InterPro" id="IPR020901">
    <property type="entry name" value="Prtase_inh_Kunz-CS"/>
</dbReference>
<accession>A0A915HE94</accession>
<dbReference type="PROSITE" id="PS00280">
    <property type="entry name" value="BPTI_KUNITZ_1"/>
    <property type="match status" value="1"/>
</dbReference>
<dbReference type="PROSITE" id="PS50279">
    <property type="entry name" value="BPTI_KUNITZ_2"/>
    <property type="match status" value="1"/>
</dbReference>
<dbReference type="Gene3D" id="4.10.410.10">
    <property type="entry name" value="Pancreatic trypsin inhibitor Kunitz domain"/>
    <property type="match status" value="1"/>
</dbReference>
<keyword evidence="1" id="KW-0646">Protease inhibitor</keyword>
<name>A0A915HE94_ROMCU</name>
<protein>
    <submittedName>
        <fullName evidence="6">BPTI/Kunitz inhibitor domain-containing protein</fullName>
    </submittedName>
</protein>
<dbReference type="SMART" id="SM00131">
    <property type="entry name" value="KU"/>
    <property type="match status" value="1"/>
</dbReference>
<evidence type="ECO:0000256" key="1">
    <source>
        <dbReference type="ARBA" id="ARBA00022690"/>
    </source>
</evidence>
<dbReference type="FunFam" id="4.10.410.10:FF:000021">
    <property type="entry name" value="Serine protease inhibitor, putative"/>
    <property type="match status" value="1"/>
</dbReference>
<dbReference type="AlphaFoldDB" id="A0A915HE94"/>
<evidence type="ECO:0000259" key="4">
    <source>
        <dbReference type="PROSITE" id="PS50279"/>
    </source>
</evidence>
<dbReference type="Pfam" id="PF00014">
    <property type="entry name" value="Kunitz_BPTI"/>
    <property type="match status" value="1"/>
</dbReference>
<evidence type="ECO:0000256" key="3">
    <source>
        <dbReference type="ARBA" id="ARBA00023157"/>
    </source>
</evidence>
<dbReference type="SUPFAM" id="SSF57362">
    <property type="entry name" value="BPTI-like"/>
    <property type="match status" value="1"/>
</dbReference>
<organism evidence="5 6">
    <name type="scientific">Romanomermis culicivorax</name>
    <name type="common">Nematode worm</name>
    <dbReference type="NCBI Taxonomy" id="13658"/>
    <lineage>
        <taxon>Eukaryota</taxon>
        <taxon>Metazoa</taxon>
        <taxon>Ecdysozoa</taxon>
        <taxon>Nematoda</taxon>
        <taxon>Enoplea</taxon>
        <taxon>Dorylaimia</taxon>
        <taxon>Mermithida</taxon>
        <taxon>Mermithoidea</taxon>
        <taxon>Mermithidae</taxon>
        <taxon>Romanomermis</taxon>
    </lineage>
</organism>
<keyword evidence="2" id="KW-0722">Serine protease inhibitor</keyword>
<dbReference type="InterPro" id="IPR050098">
    <property type="entry name" value="TFPI/VKTCI-like"/>
</dbReference>
<evidence type="ECO:0000313" key="6">
    <source>
        <dbReference type="WBParaSite" id="nRc.2.0.1.t00008-RA"/>
    </source>
</evidence>
<dbReference type="GO" id="GO:0004867">
    <property type="term" value="F:serine-type endopeptidase inhibitor activity"/>
    <property type="evidence" value="ECO:0007669"/>
    <property type="project" value="UniProtKB-KW"/>
</dbReference>
<dbReference type="GO" id="GO:0005615">
    <property type="term" value="C:extracellular space"/>
    <property type="evidence" value="ECO:0007669"/>
    <property type="project" value="TreeGrafter"/>
</dbReference>
<dbReference type="PRINTS" id="PR00759">
    <property type="entry name" value="BASICPTASE"/>
</dbReference>
<dbReference type="Proteomes" id="UP000887565">
    <property type="component" value="Unplaced"/>
</dbReference>
<dbReference type="WBParaSite" id="nRc.2.0.1.t00008-RA">
    <property type="protein sequence ID" value="nRc.2.0.1.t00008-RA"/>
    <property type="gene ID" value="nRc.2.0.1.g00008"/>
</dbReference>
<feature type="domain" description="BPTI/Kunitz inhibitor" evidence="4">
    <location>
        <begin position="18"/>
        <end position="68"/>
    </location>
</feature>
<evidence type="ECO:0000313" key="5">
    <source>
        <dbReference type="Proteomes" id="UP000887565"/>
    </source>
</evidence>